<evidence type="ECO:0000256" key="1">
    <source>
        <dbReference type="SAM" id="Coils"/>
    </source>
</evidence>
<feature type="coiled-coil region" evidence="1">
    <location>
        <begin position="494"/>
        <end position="534"/>
    </location>
</feature>
<dbReference type="Proteomes" id="UP000231019">
    <property type="component" value="Unassembled WGS sequence"/>
</dbReference>
<organism evidence="3 4">
    <name type="scientific">bacterium (Candidatus Blackallbacteria) CG17_big_fil_post_rev_8_21_14_2_50_48_46</name>
    <dbReference type="NCBI Taxonomy" id="2014261"/>
    <lineage>
        <taxon>Bacteria</taxon>
        <taxon>Candidatus Blackallbacteria</taxon>
    </lineage>
</organism>
<name>A0A2M7G059_9BACT</name>
<accession>A0A2M7G059</accession>
<evidence type="ECO:0000256" key="2">
    <source>
        <dbReference type="SAM" id="MobiDB-lite"/>
    </source>
</evidence>
<keyword evidence="1" id="KW-0175">Coiled coil</keyword>
<protein>
    <submittedName>
        <fullName evidence="3">Uncharacterized protein</fullName>
    </submittedName>
</protein>
<comment type="caution">
    <text evidence="3">The sequence shown here is derived from an EMBL/GenBank/DDBJ whole genome shotgun (WGS) entry which is preliminary data.</text>
</comment>
<feature type="region of interest" description="Disordered" evidence="2">
    <location>
        <begin position="357"/>
        <end position="379"/>
    </location>
</feature>
<dbReference type="EMBL" id="PFFQ01000054">
    <property type="protein sequence ID" value="PIW14971.1"/>
    <property type="molecule type" value="Genomic_DNA"/>
</dbReference>
<gene>
    <name evidence="3" type="ORF">COW36_18760</name>
</gene>
<feature type="compositionally biased region" description="Low complexity" evidence="2">
    <location>
        <begin position="364"/>
        <end position="379"/>
    </location>
</feature>
<evidence type="ECO:0000313" key="4">
    <source>
        <dbReference type="Proteomes" id="UP000231019"/>
    </source>
</evidence>
<sequence length="602" mass="67825">MQLSLNDFLTPAERLPELLDHRKPKNLKADRWALAKPLLQSAPIVTENPAEFERVIESVLDTLALNQKQGHERMIGHTVTWVTGATLPKPKHHKGKILAVLSPGAKREDWIHLLPPEFDEMGKLVKGMEDARQIGKERSKELKALRAEWKRLYKAVKVNAKNGGYLVAEEAEEGVVYRCIAPHLVHRQAESQTLLLQKGLAETATASLPEPEQTDNTPAPVCSKQTPEVSRLQTFAEHEWVCDFCSSKMRFRYTSDIEVGFDCSKNPKHLLKITYSGMNWSNHTGGFSGPLPDMLGNYFKGEFNERQKELILLAFDLRGEKTGNIEDEQSRKQVFLESGKVVNRHVERTLEILARIDKEEAEESQPNSTPVSSPSVTAPEPAAKVILGKPLGRSHPGLGINKPVCFYCKGQEELEYAGLFPNAIKSMNHHIWRCKKQPRHQLVCAEKGDWWYQWCGGVGYGVTYGVPELWMWRDIFKDATGQEPELTPEPEIDVQGLELEAQDLRLKLREVDRKRGLVKQASDLKAAIDAATNEINRICMHGYSASLDAMLGRKQVSIDAMRRELGALNEEIGSTIIPVTWRWEERLAEIEKTLGQAKGGQS</sequence>
<proteinExistence type="predicted"/>
<evidence type="ECO:0000313" key="3">
    <source>
        <dbReference type="EMBL" id="PIW14971.1"/>
    </source>
</evidence>
<reference evidence="3 4" key="1">
    <citation type="submission" date="2017-09" db="EMBL/GenBank/DDBJ databases">
        <title>Depth-based differentiation of microbial function through sediment-hosted aquifers and enrichment of novel symbionts in the deep terrestrial subsurface.</title>
        <authorList>
            <person name="Probst A.J."/>
            <person name="Ladd B."/>
            <person name="Jarett J.K."/>
            <person name="Geller-Mcgrath D.E."/>
            <person name="Sieber C.M."/>
            <person name="Emerson J.B."/>
            <person name="Anantharaman K."/>
            <person name="Thomas B.C."/>
            <person name="Malmstrom R."/>
            <person name="Stieglmeier M."/>
            <person name="Klingl A."/>
            <person name="Woyke T."/>
            <person name="Ryan C.M."/>
            <person name="Banfield J.F."/>
        </authorList>
    </citation>
    <scope>NUCLEOTIDE SEQUENCE [LARGE SCALE GENOMIC DNA]</scope>
    <source>
        <strain evidence="3">CG17_big_fil_post_rev_8_21_14_2_50_48_46</strain>
    </source>
</reference>
<dbReference type="AlphaFoldDB" id="A0A2M7G059"/>